<feature type="compositionally biased region" description="Basic residues" evidence="1">
    <location>
        <begin position="554"/>
        <end position="564"/>
    </location>
</feature>
<feature type="compositionally biased region" description="Low complexity" evidence="1">
    <location>
        <begin position="593"/>
        <end position="608"/>
    </location>
</feature>
<dbReference type="Proteomes" id="UP000694416">
    <property type="component" value="Unplaced"/>
</dbReference>
<feature type="compositionally biased region" description="Polar residues" evidence="1">
    <location>
        <begin position="620"/>
        <end position="630"/>
    </location>
</feature>
<feature type="compositionally biased region" description="Low complexity" evidence="1">
    <location>
        <begin position="105"/>
        <end position="115"/>
    </location>
</feature>
<feature type="compositionally biased region" description="Pro residues" evidence="1">
    <location>
        <begin position="176"/>
        <end position="185"/>
    </location>
</feature>
<feature type="compositionally biased region" description="Polar residues" evidence="1">
    <location>
        <begin position="695"/>
        <end position="704"/>
    </location>
</feature>
<dbReference type="SUPFAM" id="SSF81995">
    <property type="entry name" value="beta-sandwich domain of Sec23/24"/>
    <property type="match status" value="1"/>
</dbReference>
<feature type="compositionally biased region" description="Gly residues" evidence="1">
    <location>
        <begin position="228"/>
        <end position="237"/>
    </location>
</feature>
<dbReference type="SUPFAM" id="SSF50182">
    <property type="entry name" value="Sm-like ribonucleoproteins"/>
    <property type="match status" value="1"/>
</dbReference>
<feature type="compositionally biased region" description="Polar residues" evidence="1">
    <location>
        <begin position="435"/>
        <end position="471"/>
    </location>
</feature>
<dbReference type="Pfam" id="PF07145">
    <property type="entry name" value="PAM2"/>
    <property type="match status" value="1"/>
</dbReference>
<dbReference type="InterPro" id="IPR045117">
    <property type="entry name" value="ATXN2-like"/>
</dbReference>
<reference evidence="3" key="2">
    <citation type="submission" date="2025-09" db="UniProtKB">
        <authorList>
            <consortium name="Ensembl"/>
        </authorList>
    </citation>
    <scope>IDENTIFICATION</scope>
</reference>
<reference evidence="3" key="1">
    <citation type="submission" date="2025-08" db="UniProtKB">
        <authorList>
            <consortium name="Ensembl"/>
        </authorList>
    </citation>
    <scope>IDENTIFICATION</scope>
</reference>
<dbReference type="Ensembl" id="ENSPTET00000018585.1">
    <property type="protein sequence ID" value="ENSPTEP00000012348.1"/>
    <property type="gene ID" value="ENSPTEG00000013692.1"/>
</dbReference>
<dbReference type="InterPro" id="IPR009818">
    <property type="entry name" value="PAM2_motif"/>
</dbReference>
<feature type="compositionally biased region" description="Pro residues" evidence="1">
    <location>
        <begin position="479"/>
        <end position="489"/>
    </location>
</feature>
<feature type="compositionally biased region" description="Polar residues" evidence="1">
    <location>
        <begin position="1133"/>
        <end position="1146"/>
    </location>
</feature>
<keyword evidence="4" id="KW-1185">Reference proteome</keyword>
<feature type="compositionally biased region" description="Low complexity" evidence="1">
    <location>
        <begin position="852"/>
        <end position="863"/>
    </location>
</feature>
<feature type="compositionally biased region" description="Basic and acidic residues" evidence="1">
    <location>
        <begin position="748"/>
        <end position="771"/>
    </location>
</feature>
<feature type="compositionally biased region" description="Pro residues" evidence="1">
    <location>
        <begin position="54"/>
        <end position="66"/>
    </location>
</feature>
<feature type="compositionally biased region" description="Pro residues" evidence="1">
    <location>
        <begin position="509"/>
        <end position="525"/>
    </location>
</feature>
<dbReference type="GO" id="GO:0034063">
    <property type="term" value="P:stress granule assembly"/>
    <property type="evidence" value="ECO:0007669"/>
    <property type="project" value="TreeGrafter"/>
</dbReference>
<dbReference type="InterPro" id="IPR025852">
    <property type="entry name" value="SM_dom_ATX"/>
</dbReference>
<feature type="region of interest" description="Disordered" evidence="1">
    <location>
        <begin position="1"/>
        <end position="247"/>
    </location>
</feature>
<feature type="compositionally biased region" description="Low complexity" evidence="1">
    <location>
        <begin position="122"/>
        <end position="155"/>
    </location>
</feature>
<dbReference type="PROSITE" id="PS52002">
    <property type="entry name" value="SM"/>
    <property type="match status" value="1"/>
</dbReference>
<name>A0A8C9GXL7_9PRIM</name>
<accession>A0A8C9GXL7</accession>
<evidence type="ECO:0000259" key="2">
    <source>
        <dbReference type="PROSITE" id="PS52002"/>
    </source>
</evidence>
<dbReference type="InterPro" id="IPR010920">
    <property type="entry name" value="LSM_dom_sf"/>
</dbReference>
<feature type="region of interest" description="Disordered" evidence="1">
    <location>
        <begin position="413"/>
        <end position="881"/>
    </location>
</feature>
<proteinExistence type="predicted"/>
<dbReference type="CDD" id="cd00600">
    <property type="entry name" value="Sm_like"/>
    <property type="match status" value="1"/>
</dbReference>
<feature type="compositionally biased region" description="Polar residues" evidence="1">
    <location>
        <begin position="807"/>
        <end position="818"/>
    </location>
</feature>
<protein>
    <submittedName>
        <fullName evidence="3">Ataxin 2</fullName>
    </submittedName>
</protein>
<feature type="compositionally biased region" description="Polar residues" evidence="1">
    <location>
        <begin position="734"/>
        <end position="747"/>
    </location>
</feature>
<feature type="compositionally biased region" description="Low complexity" evidence="1">
    <location>
        <begin position="490"/>
        <end position="508"/>
    </location>
</feature>
<feature type="compositionally biased region" description="Low complexity" evidence="1">
    <location>
        <begin position="197"/>
        <end position="227"/>
    </location>
</feature>
<feature type="compositionally biased region" description="Basic and acidic residues" evidence="1">
    <location>
        <begin position="715"/>
        <end position="731"/>
    </location>
</feature>
<feature type="compositionally biased region" description="Low complexity" evidence="1">
    <location>
        <begin position="774"/>
        <end position="798"/>
    </location>
</feature>
<dbReference type="GO" id="GO:0010494">
    <property type="term" value="C:cytoplasmic stress granule"/>
    <property type="evidence" value="ECO:0007669"/>
    <property type="project" value="TreeGrafter"/>
</dbReference>
<dbReference type="PANTHER" id="PTHR12854:SF11">
    <property type="entry name" value="ATAXIN-2"/>
    <property type="match status" value="1"/>
</dbReference>
<evidence type="ECO:0000313" key="3">
    <source>
        <dbReference type="Ensembl" id="ENSPTEP00000012348.1"/>
    </source>
</evidence>
<gene>
    <name evidence="3" type="primary">ATXN2</name>
</gene>
<dbReference type="InterPro" id="IPR047575">
    <property type="entry name" value="Sm"/>
</dbReference>
<feature type="compositionally biased region" description="Basic and acidic residues" evidence="1">
    <location>
        <begin position="820"/>
        <end position="837"/>
    </location>
</feature>
<sequence>MRSVAEAPRSPAAGTECRPFAAAKWPGWRSLQGPAPRSGRGGGGGAASGQYPSAAPPPPGPGPPPSRQRSPPSASDCFGCNGNGGGEFRPGSPQLLGLGGPPRPFVVLLLPLGSPSAPPAAPTRASPLSARASPPRSGVSSARPAPGCPRPACEPVYGPLTMSLKPQQQQQQQQPQQPPPPPPPAAANVRKPGGSGLLASPAAAPSPSSSSVSSSSATTPSSAAAATSGGGRPGLGRGRNSNKGLPQSTISFDGIYANMRMVHILTSVVGSKCEVQVKNGGIYEGVFKTYSPKCDLVLDAAHEKSTESSSGPKREEIMESILFKCSDFVVVQFKDMDSSYAKRDAFTDSAISAKVNGEHKEKDLEPWDAGELTANEELEALENDVSNGWDPNDMFRYNEENYGVVSTYDSSLSSYTENKYIPPGQRNREVISWGSGRQNSPRMGQPGSGSMPSRSTSHTSDFNPNSGSDQRVVNGGVPWPSPCPSPSSRPPSRYQSGPNSLPPRAATPTRPPSRPPSRPSRPPSHPSAHGSPAPVSTMPKRMSSEGPPRMSPKAQRHPRNHRVSAGRGSISSGLEFVSHNPPSEAATPPVARTSPSGGTWSSVVSGVPRLSPKTHRPRSPRQNSIGNTPSGPVLASPQAGIIPTEAVAMPIPAASPTPASPASNRAVTPSSEAKDSRLQDQRQNSPAGNKENIKPNETSPSFSKAENKGISPIVSEHRKQIDDLKKFKNDFRLQPSSTSESMDQLLNKNREGEKSRDLIKDKIEPSAKDSFTENSSSNCTSGSSKPNSPSISPSILSNTEHKRGPEVTSQGVQTSSPACKQEKDDKEEKKDAAEQVRKSTLNPNAKEFNPRSFSQPKPSTTPTSPRPQAQPSPSMVGHQQPTPVYTQPVCFAPNMMYPVPVSPGVQPLYPIPMTPMPVNQAKTYRAVPNMPQQRQDQHHQSAMMHPASAAGPPIAATPPAYSTQYVAYSPQQFPNQPLVQHVPHYQSQHPHVYSPVIQGNARMMAPPTHAQPGLVSSSATQYGAHEQTHAMYACPKLPYNKETSPSFYFAISTGSLAQQYAHPNATLHPHTPHPQPSATPTGQQQSQHGGSHPAPSPVQHHQHQAAQALHLASPQQQSAIYHAGLAPTPPSMTPASNTQSPQNSFPAAQQTVFTIHPSHVQPAYTNPPHMAHVPQYKPTTNSSCKAALEEPKGQIPSSLLLLLPTGSTEN</sequence>
<evidence type="ECO:0000256" key="1">
    <source>
        <dbReference type="SAM" id="MobiDB-lite"/>
    </source>
</evidence>
<feature type="compositionally biased region" description="Low complexity" evidence="1">
    <location>
        <begin position="67"/>
        <end position="80"/>
    </location>
</feature>
<dbReference type="Pfam" id="PF14438">
    <property type="entry name" value="SM-ATX"/>
    <property type="match status" value="1"/>
</dbReference>
<dbReference type="AlphaFoldDB" id="A0A8C9GXL7"/>
<evidence type="ECO:0000313" key="4">
    <source>
        <dbReference type="Proteomes" id="UP000694416"/>
    </source>
</evidence>
<feature type="region of interest" description="Disordered" evidence="1">
    <location>
        <begin position="1064"/>
        <end position="1146"/>
    </location>
</feature>
<feature type="domain" description="Sm" evidence="2">
    <location>
        <begin position="260"/>
        <end position="337"/>
    </location>
</feature>
<feature type="compositionally biased region" description="Low complexity" evidence="1">
    <location>
        <begin position="166"/>
        <end position="175"/>
    </location>
</feature>
<feature type="compositionally biased region" description="Low complexity" evidence="1">
    <location>
        <begin position="1082"/>
        <end position="1119"/>
    </location>
</feature>
<dbReference type="GO" id="GO:0003729">
    <property type="term" value="F:mRNA binding"/>
    <property type="evidence" value="ECO:0007669"/>
    <property type="project" value="TreeGrafter"/>
</dbReference>
<dbReference type="PANTHER" id="PTHR12854">
    <property type="entry name" value="ATAXIN 2-RELATED"/>
    <property type="match status" value="1"/>
</dbReference>
<organism evidence="3 4">
    <name type="scientific">Piliocolobus tephrosceles</name>
    <name type="common">Ugandan red Colobus</name>
    <dbReference type="NCBI Taxonomy" id="591936"/>
    <lineage>
        <taxon>Eukaryota</taxon>
        <taxon>Metazoa</taxon>
        <taxon>Chordata</taxon>
        <taxon>Craniata</taxon>
        <taxon>Vertebrata</taxon>
        <taxon>Euteleostomi</taxon>
        <taxon>Mammalia</taxon>
        <taxon>Eutheria</taxon>
        <taxon>Euarchontoglires</taxon>
        <taxon>Primates</taxon>
        <taxon>Haplorrhini</taxon>
        <taxon>Catarrhini</taxon>
        <taxon>Cercopithecidae</taxon>
        <taxon>Colobinae</taxon>
        <taxon>Piliocolobus</taxon>
    </lineage>
</organism>